<keyword evidence="1" id="KW-0808">Transferase</keyword>
<keyword evidence="4" id="KW-0472">Membrane</keyword>
<evidence type="ECO:0000313" key="8">
    <source>
        <dbReference type="Proteomes" id="UP000601223"/>
    </source>
</evidence>
<proteinExistence type="predicted"/>
<dbReference type="GO" id="GO:0016301">
    <property type="term" value="F:kinase activity"/>
    <property type="evidence" value="ECO:0007669"/>
    <property type="project" value="UniProtKB-KW"/>
</dbReference>
<feature type="transmembrane region" description="Helical" evidence="4">
    <location>
        <begin position="151"/>
        <end position="170"/>
    </location>
</feature>
<keyword evidence="4" id="KW-1133">Transmembrane helix</keyword>
<dbReference type="InterPro" id="IPR050482">
    <property type="entry name" value="Sensor_HK_TwoCompSys"/>
</dbReference>
<feature type="transmembrane region" description="Helical" evidence="4">
    <location>
        <begin position="100"/>
        <end position="120"/>
    </location>
</feature>
<feature type="domain" description="Histidine kinase/HSP90-like ATPase" evidence="5">
    <location>
        <begin position="289"/>
        <end position="376"/>
    </location>
</feature>
<evidence type="ECO:0000256" key="2">
    <source>
        <dbReference type="ARBA" id="ARBA00022777"/>
    </source>
</evidence>
<dbReference type="GO" id="GO:0000160">
    <property type="term" value="P:phosphorelay signal transduction system"/>
    <property type="evidence" value="ECO:0007669"/>
    <property type="project" value="UniProtKB-KW"/>
</dbReference>
<evidence type="ECO:0000313" key="7">
    <source>
        <dbReference type="EMBL" id="GIF82652.1"/>
    </source>
</evidence>
<evidence type="ECO:0000256" key="4">
    <source>
        <dbReference type="SAM" id="Phobius"/>
    </source>
</evidence>
<dbReference type="InterPro" id="IPR003594">
    <property type="entry name" value="HATPase_dom"/>
</dbReference>
<evidence type="ECO:0000256" key="3">
    <source>
        <dbReference type="ARBA" id="ARBA00023012"/>
    </source>
</evidence>
<keyword evidence="4" id="KW-0812">Transmembrane</keyword>
<keyword evidence="8" id="KW-1185">Reference proteome</keyword>
<feature type="domain" description="DUF5931" evidence="6">
    <location>
        <begin position="8"/>
        <end position="176"/>
    </location>
</feature>
<dbReference type="Pfam" id="PF19354">
    <property type="entry name" value="DUF5931"/>
    <property type="match status" value="1"/>
</dbReference>
<protein>
    <submittedName>
        <fullName evidence="7">Histidine kinase</fullName>
    </submittedName>
</protein>
<dbReference type="InterPro" id="IPR045975">
    <property type="entry name" value="DUF5931"/>
</dbReference>
<dbReference type="AlphaFoldDB" id="A0A8J3JD30"/>
<evidence type="ECO:0000256" key="1">
    <source>
        <dbReference type="ARBA" id="ARBA00022679"/>
    </source>
</evidence>
<dbReference type="SUPFAM" id="SSF55874">
    <property type="entry name" value="ATPase domain of HSP90 chaperone/DNA topoisomerase II/histidine kinase"/>
    <property type="match status" value="1"/>
</dbReference>
<gene>
    <name evidence="7" type="ORF">Cba03nite_40010</name>
</gene>
<sequence length="379" mass="39302">MIHHREDARMGLQAPLWRAVTVFRGAALVYATVLMLAGSREHTRPWLGWTVLAAMVAWTVVTGVRYHDPAGRRWTWLTADLAVTLTCLLVSMLVVPAERLAAGGATLPMAWVAGVVLVWALRGGRRAGGIAALIVGAADLFLRGAVTSATVNGTVLLLLAGGVMGYVSRLTDDAEARLQRAVELEAATRERERLARGIHDSVLQVLALVQRRGTELGGEAAELGRLAGEQEAVLRSLVGVHDTAAAAGTADLRLLLGRYGSPRVTVSSPATPVLLPAAVAAEVAAAAGSALDNVTVHGGPAARAWVLVEQEPDAVTVSIRDDGPGIAPGRLAEAAASGRLGVAQSIQGRIRDLGGTVAISGGPGQGTEVELRVPVPRLG</sequence>
<evidence type="ECO:0000259" key="6">
    <source>
        <dbReference type="Pfam" id="PF19354"/>
    </source>
</evidence>
<dbReference type="Pfam" id="PF02518">
    <property type="entry name" value="HATPase_c"/>
    <property type="match status" value="1"/>
</dbReference>
<dbReference type="Gene3D" id="3.30.565.10">
    <property type="entry name" value="Histidine kinase-like ATPase, C-terminal domain"/>
    <property type="match status" value="1"/>
</dbReference>
<keyword evidence="2 7" id="KW-0418">Kinase</keyword>
<dbReference type="InterPro" id="IPR036890">
    <property type="entry name" value="HATPase_C_sf"/>
</dbReference>
<organism evidence="7 8">
    <name type="scientific">Catellatospora bangladeshensis</name>
    <dbReference type="NCBI Taxonomy" id="310355"/>
    <lineage>
        <taxon>Bacteria</taxon>
        <taxon>Bacillati</taxon>
        <taxon>Actinomycetota</taxon>
        <taxon>Actinomycetes</taxon>
        <taxon>Micromonosporales</taxon>
        <taxon>Micromonosporaceae</taxon>
        <taxon>Catellatospora</taxon>
    </lineage>
</organism>
<dbReference type="PANTHER" id="PTHR24421">
    <property type="entry name" value="NITRATE/NITRITE SENSOR PROTEIN NARX-RELATED"/>
    <property type="match status" value="1"/>
</dbReference>
<feature type="transmembrane region" description="Helical" evidence="4">
    <location>
        <begin position="76"/>
        <end position="94"/>
    </location>
</feature>
<accession>A0A8J3JD30</accession>
<name>A0A8J3JD30_9ACTN</name>
<dbReference type="Proteomes" id="UP000601223">
    <property type="component" value="Unassembled WGS sequence"/>
</dbReference>
<feature type="transmembrane region" description="Helical" evidence="4">
    <location>
        <begin position="46"/>
        <end position="64"/>
    </location>
</feature>
<dbReference type="PANTHER" id="PTHR24421:SF61">
    <property type="entry name" value="OXYGEN SENSOR HISTIDINE KINASE NREB"/>
    <property type="match status" value="1"/>
</dbReference>
<evidence type="ECO:0000259" key="5">
    <source>
        <dbReference type="Pfam" id="PF02518"/>
    </source>
</evidence>
<dbReference type="NCBIfam" id="NF047322">
    <property type="entry name" value="HK_morpho_MacS"/>
    <property type="match status" value="1"/>
</dbReference>
<keyword evidence="3" id="KW-0902">Two-component regulatory system</keyword>
<reference evidence="7 8" key="1">
    <citation type="submission" date="2021-01" db="EMBL/GenBank/DDBJ databases">
        <title>Whole genome shotgun sequence of Catellatospora bangladeshensis NBRC 107357.</title>
        <authorList>
            <person name="Komaki H."/>
            <person name="Tamura T."/>
        </authorList>
    </citation>
    <scope>NUCLEOTIDE SEQUENCE [LARGE SCALE GENOMIC DNA]</scope>
    <source>
        <strain evidence="7 8">NBRC 107357</strain>
    </source>
</reference>
<comment type="caution">
    <text evidence="7">The sequence shown here is derived from an EMBL/GenBank/DDBJ whole genome shotgun (WGS) entry which is preliminary data.</text>
</comment>
<feature type="transmembrane region" description="Helical" evidence="4">
    <location>
        <begin position="21"/>
        <end position="40"/>
    </location>
</feature>
<dbReference type="EMBL" id="BONF01000022">
    <property type="protein sequence ID" value="GIF82652.1"/>
    <property type="molecule type" value="Genomic_DNA"/>
</dbReference>